<keyword evidence="2" id="KW-1185">Reference proteome</keyword>
<evidence type="ECO:0000313" key="1">
    <source>
        <dbReference type="EMBL" id="MCI70261.1"/>
    </source>
</evidence>
<proteinExistence type="predicted"/>
<reference evidence="1 2" key="1">
    <citation type="journal article" date="2018" name="Front. Plant Sci.">
        <title>Red Clover (Trifolium pratense) and Zigzag Clover (T. medium) - A Picture of Genomic Similarities and Differences.</title>
        <authorList>
            <person name="Dluhosova J."/>
            <person name="Istvanek J."/>
            <person name="Nedelnik J."/>
            <person name="Repkova J."/>
        </authorList>
    </citation>
    <scope>NUCLEOTIDE SEQUENCE [LARGE SCALE GENOMIC DNA]</scope>
    <source>
        <strain evidence="2">cv. 10/8</strain>
        <tissue evidence="1">Leaf</tissue>
    </source>
</reference>
<dbReference type="EMBL" id="LXQA010772151">
    <property type="protein sequence ID" value="MCI70261.1"/>
    <property type="molecule type" value="Genomic_DNA"/>
</dbReference>
<name>A0A392U9S7_9FABA</name>
<accession>A0A392U9S7</accession>
<dbReference type="Proteomes" id="UP000265520">
    <property type="component" value="Unassembled WGS sequence"/>
</dbReference>
<sequence>SEIRVQYAVGICL</sequence>
<feature type="non-terminal residue" evidence="1">
    <location>
        <position position="1"/>
    </location>
</feature>
<comment type="caution">
    <text evidence="1">The sequence shown here is derived from an EMBL/GenBank/DDBJ whole genome shotgun (WGS) entry which is preliminary data.</text>
</comment>
<protein>
    <submittedName>
        <fullName evidence="1">Uncharacterized protein</fullName>
    </submittedName>
</protein>
<evidence type="ECO:0000313" key="2">
    <source>
        <dbReference type="Proteomes" id="UP000265520"/>
    </source>
</evidence>
<organism evidence="1 2">
    <name type="scientific">Trifolium medium</name>
    <dbReference type="NCBI Taxonomy" id="97028"/>
    <lineage>
        <taxon>Eukaryota</taxon>
        <taxon>Viridiplantae</taxon>
        <taxon>Streptophyta</taxon>
        <taxon>Embryophyta</taxon>
        <taxon>Tracheophyta</taxon>
        <taxon>Spermatophyta</taxon>
        <taxon>Magnoliopsida</taxon>
        <taxon>eudicotyledons</taxon>
        <taxon>Gunneridae</taxon>
        <taxon>Pentapetalae</taxon>
        <taxon>rosids</taxon>
        <taxon>fabids</taxon>
        <taxon>Fabales</taxon>
        <taxon>Fabaceae</taxon>
        <taxon>Papilionoideae</taxon>
        <taxon>50 kb inversion clade</taxon>
        <taxon>NPAAA clade</taxon>
        <taxon>Hologalegina</taxon>
        <taxon>IRL clade</taxon>
        <taxon>Trifolieae</taxon>
        <taxon>Trifolium</taxon>
    </lineage>
</organism>